<dbReference type="EMBL" id="LWRY01000030">
    <property type="protein sequence ID" value="OCX74801.1"/>
    <property type="molecule type" value="Genomic_DNA"/>
</dbReference>
<feature type="transmembrane region" description="Helical" evidence="1">
    <location>
        <begin position="109"/>
        <end position="131"/>
    </location>
</feature>
<evidence type="ECO:0000313" key="3">
    <source>
        <dbReference type="Proteomes" id="UP000095008"/>
    </source>
</evidence>
<accession>A0A1C2IFP0</accession>
<dbReference type="RefSeq" id="WP_031568932.1">
    <property type="nucleotide sequence ID" value="NZ_JABBDW010000163.1"/>
</dbReference>
<comment type="caution">
    <text evidence="2">The sequence shown here is derived from an EMBL/GenBank/DDBJ whole genome shotgun (WGS) entry which is preliminary data.</text>
</comment>
<organism evidence="2 3">
    <name type="scientific">Acidithiobacillus thiooxidans</name>
    <name type="common">Thiobacillus thiooxidans</name>
    <dbReference type="NCBI Taxonomy" id="930"/>
    <lineage>
        <taxon>Bacteria</taxon>
        <taxon>Pseudomonadati</taxon>
        <taxon>Pseudomonadota</taxon>
        <taxon>Acidithiobacillia</taxon>
        <taxon>Acidithiobacillales</taxon>
        <taxon>Acidithiobacillaceae</taxon>
        <taxon>Acidithiobacillus</taxon>
    </lineage>
</organism>
<name>A0A1C2IFP0_ACITH</name>
<keyword evidence="1" id="KW-0472">Membrane</keyword>
<keyword evidence="1" id="KW-0812">Transmembrane</keyword>
<gene>
    <name evidence="2" type="ORF">A6M23_04880</name>
</gene>
<dbReference type="Gene3D" id="3.60.110.10">
    <property type="entry name" value="Carbon-nitrogen hydrolase"/>
    <property type="match status" value="1"/>
</dbReference>
<evidence type="ECO:0008006" key="4">
    <source>
        <dbReference type="Google" id="ProtNLM"/>
    </source>
</evidence>
<dbReference type="OrthoDB" id="7058774at2"/>
<proteinExistence type="predicted"/>
<dbReference type="Proteomes" id="UP000095008">
    <property type="component" value="Unassembled WGS sequence"/>
</dbReference>
<dbReference type="InterPro" id="IPR036526">
    <property type="entry name" value="C-N_Hydrolase_sf"/>
</dbReference>
<evidence type="ECO:0000313" key="2">
    <source>
        <dbReference type="EMBL" id="OCX74801.1"/>
    </source>
</evidence>
<protein>
    <recommendedName>
        <fullName evidence="4">Conjugal transfer protein TraB</fullName>
    </recommendedName>
</protein>
<reference evidence="2" key="1">
    <citation type="journal article" date="2016" name="Int. J. Mol. Sci.">
        <title>Comparative genomics of the extreme acidophile Acidithiobacillus thiooxidans reveals intraspecific divergence and niche adaptation.</title>
        <authorList>
            <person name="Zhang X."/>
            <person name="Feng X."/>
            <person name="Tao J."/>
            <person name="Ma L."/>
            <person name="Xiao Y."/>
            <person name="Liang Y."/>
            <person name="Liu X."/>
            <person name="Yin H."/>
        </authorList>
    </citation>
    <scope>NUCLEOTIDE SEQUENCE [LARGE SCALE GENOMIC DNA]</scope>
    <source>
        <strain evidence="2">DXS-W</strain>
    </source>
</reference>
<dbReference type="SUPFAM" id="SSF56317">
    <property type="entry name" value="Carbon-nitrogen hydrolase"/>
    <property type="match status" value="1"/>
</dbReference>
<feature type="transmembrane region" description="Helical" evidence="1">
    <location>
        <begin position="143"/>
        <end position="162"/>
    </location>
</feature>
<keyword evidence="3" id="KW-1185">Reference proteome</keyword>
<evidence type="ECO:0000256" key="1">
    <source>
        <dbReference type="SAM" id="Phobius"/>
    </source>
</evidence>
<keyword evidence="1" id="KW-1133">Transmembrane helix</keyword>
<sequence>MLPVSWVAPLLSLVFVLLVLAGGTRALRFTTAIAYYGAGSIGLVRGVDAFFGPDSSLIEGMFLWLGASALLSIGWILVNRPWKAVVVLLFDALVPPLALFDWMSPLSAAGMLFPGTGIVGIMSYLAVFPLLDRGLWKVLMQKVRWVLLMILIILAIVLNGQYQPEPVPEGWQGTVLHVGPEKRNILAGQERQDRIIQQIQKQAPDARIVLLPETLITAWIGNLHAFEQAVRPGSVWLVGAAVPRQPGVLTDSIMAVTQDKARILFNSAFPVPVSMWRPWVAWWGHAPRSYLYRHGARFRAAWWEPVRIMAGKRVFASICYDQLLPAVWLEAAWQRPQVVLLTNDEWWARKTGIPVIQHNSSWAWTRLLGAAGIEAENF</sequence>
<feature type="transmembrane region" description="Helical" evidence="1">
    <location>
        <begin position="61"/>
        <end position="78"/>
    </location>
</feature>
<feature type="transmembrane region" description="Helical" evidence="1">
    <location>
        <begin position="85"/>
        <end position="103"/>
    </location>
</feature>
<dbReference type="AlphaFoldDB" id="A0A1C2IFP0"/>